<dbReference type="AlphaFoldDB" id="I7M024"/>
<dbReference type="Gene3D" id="1.25.40.10">
    <property type="entry name" value="Tetratricopeptide repeat domain"/>
    <property type="match status" value="2"/>
</dbReference>
<gene>
    <name evidence="2" type="ORF">TTHERM_00471280</name>
</gene>
<dbReference type="Pfam" id="PF13374">
    <property type="entry name" value="TPR_10"/>
    <property type="match status" value="1"/>
</dbReference>
<feature type="region of interest" description="Disordered" evidence="1">
    <location>
        <begin position="433"/>
        <end position="509"/>
    </location>
</feature>
<sequence>MNNSGFFSDTSNSNNNQQNDDGQNQSIQALQSKLDAYQKSGKYVEGIGLMEKILALKKEQFGEESTEFKKGIEKLCQLLNMSAMIYLEMEQFDKSLEQLRKAEMLQMNSQKMKAVTFNNMACYYRRTNKLRTALNYLINALEIEIKLDDNDVSLADTHLNLCAVLSQLDRHDEALEHSMLSIIMLQDEMLSQTLKFYKTQSQNQQQNEPALKKRKIVTDDRIAVLAIAYHNLGVEFEHLKRDDESIKLYMKAYGIANTYLGIQHSVVKKMEKVMQKAKDQQYEKKKKQDIKNPNGIQKNGSSGMKEFYKETNRIEINNINLKSKILPRLKINTPTGFANPYGQNSNNQLYGIPETNNLNGNINFQQSRKNISNNLSSHTSSPQTPKTAQRQYRFRSKQQIDRYASHSQSRQEYVQNYSSNKLPNYYDQTLTYNTSSNRTRNNTLSQSSEFNPLQNLHTDRQFSPSDSLNEQAKTVFKWNQTRQHSQSYDSKQGEDYLLNTPVSPTQKQKQYQEYKRNFPQNRVYKAQNQDNDKNDLHDLYSEQPPPSHRDIRQSYIDIQLKNRNNSSSNTSNTNNNQVKTPIRETIEQEFTQNSSITQNLQKEII</sequence>
<dbReference type="InParanoid" id="I7M024"/>
<feature type="region of interest" description="Disordered" evidence="1">
    <location>
        <begin position="278"/>
        <end position="304"/>
    </location>
</feature>
<dbReference type="GeneID" id="7830048"/>
<dbReference type="SMART" id="SM00028">
    <property type="entry name" value="TPR"/>
    <property type="match status" value="4"/>
</dbReference>
<dbReference type="InterPro" id="IPR011990">
    <property type="entry name" value="TPR-like_helical_dom_sf"/>
</dbReference>
<keyword evidence="3" id="KW-1185">Reference proteome</keyword>
<feature type="compositionally biased region" description="Polar residues" evidence="1">
    <location>
        <begin position="372"/>
        <end position="390"/>
    </location>
</feature>
<dbReference type="eggNOG" id="ENOG502R6RA">
    <property type="taxonomic scope" value="Eukaryota"/>
</dbReference>
<evidence type="ECO:0000313" key="2">
    <source>
        <dbReference type="EMBL" id="EAR85352.3"/>
    </source>
</evidence>
<feature type="compositionally biased region" description="Basic and acidic residues" evidence="1">
    <location>
        <begin position="530"/>
        <end position="540"/>
    </location>
</feature>
<feature type="compositionally biased region" description="Low complexity" evidence="1">
    <location>
        <begin position="433"/>
        <end position="448"/>
    </location>
</feature>
<feature type="compositionally biased region" description="Polar residues" evidence="1">
    <location>
        <begin position="500"/>
        <end position="509"/>
    </location>
</feature>
<dbReference type="Pfam" id="PF13181">
    <property type="entry name" value="TPR_8"/>
    <property type="match status" value="1"/>
</dbReference>
<evidence type="ECO:0000313" key="3">
    <source>
        <dbReference type="Proteomes" id="UP000009168"/>
    </source>
</evidence>
<proteinExistence type="predicted"/>
<organism evidence="2 3">
    <name type="scientific">Tetrahymena thermophila (strain SB210)</name>
    <dbReference type="NCBI Taxonomy" id="312017"/>
    <lineage>
        <taxon>Eukaryota</taxon>
        <taxon>Sar</taxon>
        <taxon>Alveolata</taxon>
        <taxon>Ciliophora</taxon>
        <taxon>Intramacronucleata</taxon>
        <taxon>Oligohymenophorea</taxon>
        <taxon>Hymenostomatida</taxon>
        <taxon>Tetrahymenina</taxon>
        <taxon>Tetrahymenidae</taxon>
        <taxon>Tetrahymena</taxon>
    </lineage>
</organism>
<feature type="region of interest" description="Disordered" evidence="1">
    <location>
        <begin position="530"/>
        <end position="549"/>
    </location>
</feature>
<feature type="region of interest" description="Disordered" evidence="1">
    <location>
        <begin position="372"/>
        <end position="393"/>
    </location>
</feature>
<keyword evidence="2" id="KW-0378">Hydrolase</keyword>
<accession>I7M024</accession>
<evidence type="ECO:0000256" key="1">
    <source>
        <dbReference type="SAM" id="MobiDB-lite"/>
    </source>
</evidence>
<dbReference type="InterPro" id="IPR019734">
    <property type="entry name" value="TPR_rpt"/>
</dbReference>
<protein>
    <submittedName>
        <fullName evidence="2">Ubiquitin carboxyl-terminal hydrolase family protein</fullName>
    </submittedName>
</protein>
<name>I7M024_TETTS</name>
<feature type="compositionally biased region" description="Polar residues" evidence="1">
    <location>
        <begin position="449"/>
        <end position="490"/>
    </location>
</feature>
<dbReference type="Proteomes" id="UP000009168">
    <property type="component" value="Unassembled WGS sequence"/>
</dbReference>
<reference evidence="3" key="1">
    <citation type="journal article" date="2006" name="PLoS Biol.">
        <title>Macronuclear genome sequence of the ciliate Tetrahymena thermophila, a model eukaryote.</title>
        <authorList>
            <person name="Eisen J.A."/>
            <person name="Coyne R.S."/>
            <person name="Wu M."/>
            <person name="Wu D."/>
            <person name="Thiagarajan M."/>
            <person name="Wortman J.R."/>
            <person name="Badger J.H."/>
            <person name="Ren Q."/>
            <person name="Amedeo P."/>
            <person name="Jones K.M."/>
            <person name="Tallon L.J."/>
            <person name="Delcher A.L."/>
            <person name="Salzberg S.L."/>
            <person name="Silva J.C."/>
            <person name="Haas B.J."/>
            <person name="Majoros W.H."/>
            <person name="Farzad M."/>
            <person name="Carlton J.M."/>
            <person name="Smith R.K. Jr."/>
            <person name="Garg J."/>
            <person name="Pearlman R.E."/>
            <person name="Karrer K.M."/>
            <person name="Sun L."/>
            <person name="Manning G."/>
            <person name="Elde N.C."/>
            <person name="Turkewitz A.P."/>
            <person name="Asai D.J."/>
            <person name="Wilkes D.E."/>
            <person name="Wang Y."/>
            <person name="Cai H."/>
            <person name="Collins K."/>
            <person name="Stewart B.A."/>
            <person name="Lee S.R."/>
            <person name="Wilamowska K."/>
            <person name="Weinberg Z."/>
            <person name="Ruzzo W.L."/>
            <person name="Wloga D."/>
            <person name="Gaertig J."/>
            <person name="Frankel J."/>
            <person name="Tsao C.-C."/>
            <person name="Gorovsky M.A."/>
            <person name="Keeling P.J."/>
            <person name="Waller R.F."/>
            <person name="Patron N.J."/>
            <person name="Cherry J.M."/>
            <person name="Stover N.A."/>
            <person name="Krieger C.J."/>
            <person name="del Toro C."/>
            <person name="Ryder H.F."/>
            <person name="Williamson S.C."/>
            <person name="Barbeau R.A."/>
            <person name="Hamilton E.P."/>
            <person name="Orias E."/>
        </authorList>
    </citation>
    <scope>NUCLEOTIDE SEQUENCE [LARGE SCALE GENOMIC DNA]</scope>
    <source>
        <strain evidence="3">SB210</strain>
    </source>
</reference>
<feature type="region of interest" description="Disordered" evidence="1">
    <location>
        <begin position="1"/>
        <end position="24"/>
    </location>
</feature>
<dbReference type="RefSeq" id="XP_001033015.3">
    <property type="nucleotide sequence ID" value="XM_001033015.3"/>
</dbReference>
<dbReference type="STRING" id="312017.I7M024"/>
<dbReference type="GO" id="GO:0016787">
    <property type="term" value="F:hydrolase activity"/>
    <property type="evidence" value="ECO:0007669"/>
    <property type="project" value="UniProtKB-KW"/>
</dbReference>
<dbReference type="SUPFAM" id="SSF48452">
    <property type="entry name" value="TPR-like"/>
    <property type="match status" value="1"/>
</dbReference>
<dbReference type="KEGG" id="tet:TTHERM_00471280"/>
<dbReference type="OrthoDB" id="2148418at2759"/>
<dbReference type="EMBL" id="GG662622">
    <property type="protein sequence ID" value="EAR85352.3"/>
    <property type="molecule type" value="Genomic_DNA"/>
</dbReference>